<dbReference type="AlphaFoldDB" id="A0A9W6BIR6"/>
<keyword evidence="12" id="KW-1185">Reference proteome</keyword>
<comment type="caution">
    <text evidence="11">The sequence shown here is derived from an EMBL/GenBank/DDBJ whole genome shotgun (WGS) entry which is preliminary data.</text>
</comment>
<dbReference type="SUPFAM" id="SSF51069">
    <property type="entry name" value="Carbonic anhydrase"/>
    <property type="match status" value="1"/>
</dbReference>
<dbReference type="InterPro" id="IPR041891">
    <property type="entry name" value="Alpha_CA_prokaryot-like"/>
</dbReference>
<evidence type="ECO:0000256" key="8">
    <source>
        <dbReference type="ARBA" id="ARBA00048348"/>
    </source>
</evidence>
<dbReference type="Proteomes" id="UP001165080">
    <property type="component" value="Unassembled WGS sequence"/>
</dbReference>
<keyword evidence="7 9" id="KW-0456">Lyase</keyword>
<dbReference type="PANTHER" id="PTHR18952:SF265">
    <property type="entry name" value="CARBONIC ANHYDRASE"/>
    <property type="match status" value="1"/>
</dbReference>
<dbReference type="SMART" id="SM01057">
    <property type="entry name" value="Carb_anhydrase"/>
    <property type="match status" value="1"/>
</dbReference>
<dbReference type="PANTHER" id="PTHR18952">
    <property type="entry name" value="CARBONIC ANHYDRASE"/>
    <property type="match status" value="1"/>
</dbReference>
<evidence type="ECO:0000256" key="6">
    <source>
        <dbReference type="ARBA" id="ARBA00022833"/>
    </source>
</evidence>
<dbReference type="GO" id="GO:0004089">
    <property type="term" value="F:carbonate dehydratase activity"/>
    <property type="evidence" value="ECO:0007669"/>
    <property type="project" value="UniProtKB-UniRule"/>
</dbReference>
<keyword evidence="5 9" id="KW-0479">Metal-binding</keyword>
<proteinExistence type="inferred from homology"/>
<dbReference type="InterPro" id="IPR001148">
    <property type="entry name" value="CA_dom"/>
</dbReference>
<reference evidence="11 12" key="1">
    <citation type="journal article" date="2023" name="Commun. Biol.">
        <title>Reorganization of the ancestral sex-determining regions during the evolution of trioecy in Pleodorina starrii.</title>
        <authorList>
            <person name="Takahashi K."/>
            <person name="Suzuki S."/>
            <person name="Kawai-Toyooka H."/>
            <person name="Yamamoto K."/>
            <person name="Hamaji T."/>
            <person name="Ootsuki R."/>
            <person name="Yamaguchi H."/>
            <person name="Kawachi M."/>
            <person name="Higashiyama T."/>
            <person name="Nozaki H."/>
        </authorList>
    </citation>
    <scope>NUCLEOTIDE SEQUENCE [LARGE SCALE GENOMIC DNA]</scope>
    <source>
        <strain evidence="11 12">NIES-4479</strain>
    </source>
</reference>
<dbReference type="EC" id="4.2.1.1" evidence="4 9"/>
<dbReference type="InterPro" id="IPR018338">
    <property type="entry name" value="Carbonic_anhydrase_a-class_CS"/>
</dbReference>
<dbReference type="Gene3D" id="3.10.200.10">
    <property type="entry name" value="Alpha carbonic anhydrase"/>
    <property type="match status" value="1"/>
</dbReference>
<evidence type="ECO:0000313" key="11">
    <source>
        <dbReference type="EMBL" id="GLC52743.1"/>
    </source>
</evidence>
<dbReference type="InterPro" id="IPR023561">
    <property type="entry name" value="Carbonic_anhydrase_a-class"/>
</dbReference>
<evidence type="ECO:0000256" key="5">
    <source>
        <dbReference type="ARBA" id="ARBA00022723"/>
    </source>
</evidence>
<sequence>MQAPPKGGTPWNWGFAGDDWNGVDASGRPWRCLSGLRQSPINVPPLSVRRDGLLSSVLNLLGSGGDETNEIPRNLRTSWFYPRLVSNGSNVEVINNGHTIQAEWLSPFAADVQIAVPALQFNTATVTAVLSMDAYDPAVRVRATPLQFHFHATSEHALVGRYFPLEMHIVHRVTGLPACDAAGGCIMVTGVLFELGSGGDNPLLEAIWEAMPLREGAINFLRAGADIRLGDLLPPLSARNYVTYEGSLTTPPCSEGLLWHVFLQPQTISQAQVGVYGTCDKATGDTYICRLRPNKEGVRVWMVSAACLRVTTAA</sequence>
<evidence type="ECO:0000256" key="7">
    <source>
        <dbReference type="ARBA" id="ARBA00023239"/>
    </source>
</evidence>
<protein>
    <recommendedName>
        <fullName evidence="4 9">Carbonic anhydrase</fullName>
        <ecNumber evidence="4 9">4.2.1.1</ecNumber>
    </recommendedName>
</protein>
<keyword evidence="6 9" id="KW-0862">Zinc</keyword>
<evidence type="ECO:0000256" key="3">
    <source>
        <dbReference type="ARBA" id="ARBA00010718"/>
    </source>
</evidence>
<evidence type="ECO:0000259" key="10">
    <source>
        <dbReference type="PROSITE" id="PS51144"/>
    </source>
</evidence>
<dbReference type="PROSITE" id="PS00162">
    <property type="entry name" value="ALPHA_CA_1"/>
    <property type="match status" value="1"/>
</dbReference>
<dbReference type="InterPro" id="IPR036398">
    <property type="entry name" value="CA_dom_sf"/>
</dbReference>
<gene>
    <name evidence="11" type="primary">PLESTB001058</name>
    <name evidence="11" type="ORF">PLESTB_000663200</name>
</gene>
<name>A0A9W6BIR6_9CHLO</name>
<comment type="function">
    <text evidence="2 9">Reversible hydration of carbon dioxide.</text>
</comment>
<dbReference type="EMBL" id="BRXU01000006">
    <property type="protein sequence ID" value="GLC52743.1"/>
    <property type="molecule type" value="Genomic_DNA"/>
</dbReference>
<accession>A0A9W6BIR6</accession>
<comment type="similarity">
    <text evidence="3 9">Belongs to the alpha-carbonic anhydrase family.</text>
</comment>
<evidence type="ECO:0000256" key="2">
    <source>
        <dbReference type="ARBA" id="ARBA00002904"/>
    </source>
</evidence>
<feature type="domain" description="Alpha-carbonic anhydrase" evidence="10">
    <location>
        <begin position="11"/>
        <end position="305"/>
    </location>
</feature>
<evidence type="ECO:0000256" key="9">
    <source>
        <dbReference type="RuleBase" id="RU367011"/>
    </source>
</evidence>
<evidence type="ECO:0000256" key="4">
    <source>
        <dbReference type="ARBA" id="ARBA00012925"/>
    </source>
</evidence>
<evidence type="ECO:0000313" key="12">
    <source>
        <dbReference type="Proteomes" id="UP001165080"/>
    </source>
</evidence>
<evidence type="ECO:0000256" key="1">
    <source>
        <dbReference type="ARBA" id="ARBA00001947"/>
    </source>
</evidence>
<comment type="catalytic activity">
    <reaction evidence="8 9">
        <text>hydrogencarbonate + H(+) = CO2 + H2O</text>
        <dbReference type="Rhea" id="RHEA:10748"/>
        <dbReference type="ChEBI" id="CHEBI:15377"/>
        <dbReference type="ChEBI" id="CHEBI:15378"/>
        <dbReference type="ChEBI" id="CHEBI:16526"/>
        <dbReference type="ChEBI" id="CHEBI:17544"/>
        <dbReference type="EC" id="4.2.1.1"/>
    </reaction>
</comment>
<dbReference type="GO" id="GO:0008270">
    <property type="term" value="F:zinc ion binding"/>
    <property type="evidence" value="ECO:0007669"/>
    <property type="project" value="UniProtKB-UniRule"/>
</dbReference>
<dbReference type="Pfam" id="PF00194">
    <property type="entry name" value="Carb_anhydrase"/>
    <property type="match status" value="1"/>
</dbReference>
<dbReference type="CDD" id="cd03124">
    <property type="entry name" value="alpha_CA_prokaryotic_like"/>
    <property type="match status" value="1"/>
</dbReference>
<comment type="cofactor">
    <cofactor evidence="1 9">
        <name>Zn(2+)</name>
        <dbReference type="ChEBI" id="CHEBI:29105"/>
    </cofactor>
</comment>
<dbReference type="PROSITE" id="PS51144">
    <property type="entry name" value="ALPHA_CA_2"/>
    <property type="match status" value="1"/>
</dbReference>
<organism evidence="11 12">
    <name type="scientific">Pleodorina starrii</name>
    <dbReference type="NCBI Taxonomy" id="330485"/>
    <lineage>
        <taxon>Eukaryota</taxon>
        <taxon>Viridiplantae</taxon>
        <taxon>Chlorophyta</taxon>
        <taxon>core chlorophytes</taxon>
        <taxon>Chlorophyceae</taxon>
        <taxon>CS clade</taxon>
        <taxon>Chlamydomonadales</taxon>
        <taxon>Volvocaceae</taxon>
        <taxon>Pleodorina</taxon>
    </lineage>
</organism>